<reference evidence="2 3" key="1">
    <citation type="submission" date="2018-06" db="EMBL/GenBank/DDBJ databases">
        <title>The Genome of Cuscuta australis (Dodder) Provides Insight into the Evolution of Plant Parasitism.</title>
        <authorList>
            <person name="Liu H."/>
        </authorList>
    </citation>
    <scope>NUCLEOTIDE SEQUENCE [LARGE SCALE GENOMIC DNA]</scope>
    <source>
        <strain evidence="3">cv. Yunnan</strain>
        <tissue evidence="2">Vines</tissue>
    </source>
</reference>
<feature type="region of interest" description="Disordered" evidence="1">
    <location>
        <begin position="1"/>
        <end position="73"/>
    </location>
</feature>
<protein>
    <submittedName>
        <fullName evidence="2">Uncharacterized protein</fullName>
    </submittedName>
</protein>
<evidence type="ECO:0000313" key="2">
    <source>
        <dbReference type="EMBL" id="RAL47602.1"/>
    </source>
</evidence>
<evidence type="ECO:0000313" key="3">
    <source>
        <dbReference type="Proteomes" id="UP000249390"/>
    </source>
</evidence>
<evidence type="ECO:0000256" key="1">
    <source>
        <dbReference type="SAM" id="MobiDB-lite"/>
    </source>
</evidence>
<organism evidence="2 3">
    <name type="scientific">Cuscuta australis</name>
    <dbReference type="NCBI Taxonomy" id="267555"/>
    <lineage>
        <taxon>Eukaryota</taxon>
        <taxon>Viridiplantae</taxon>
        <taxon>Streptophyta</taxon>
        <taxon>Embryophyta</taxon>
        <taxon>Tracheophyta</taxon>
        <taxon>Spermatophyta</taxon>
        <taxon>Magnoliopsida</taxon>
        <taxon>eudicotyledons</taxon>
        <taxon>Gunneridae</taxon>
        <taxon>Pentapetalae</taxon>
        <taxon>asterids</taxon>
        <taxon>lamiids</taxon>
        <taxon>Solanales</taxon>
        <taxon>Convolvulaceae</taxon>
        <taxon>Cuscuteae</taxon>
        <taxon>Cuscuta</taxon>
        <taxon>Cuscuta subgen. Grammica</taxon>
        <taxon>Cuscuta sect. Cleistogrammica</taxon>
    </lineage>
</organism>
<proteinExistence type="predicted"/>
<dbReference type="AlphaFoldDB" id="A0A328DPL6"/>
<name>A0A328DPL6_9ASTE</name>
<dbReference type="Proteomes" id="UP000249390">
    <property type="component" value="Unassembled WGS sequence"/>
</dbReference>
<comment type="caution">
    <text evidence="2">The sequence shown here is derived from an EMBL/GenBank/DDBJ whole genome shotgun (WGS) entry which is preliminary data.</text>
</comment>
<accession>A0A328DPL6</accession>
<keyword evidence="3" id="KW-1185">Reference proteome</keyword>
<dbReference type="EMBL" id="NQVE01000114">
    <property type="protein sequence ID" value="RAL47602.1"/>
    <property type="molecule type" value="Genomic_DNA"/>
</dbReference>
<feature type="compositionally biased region" description="Basic and acidic residues" evidence="1">
    <location>
        <begin position="58"/>
        <end position="68"/>
    </location>
</feature>
<sequence>MEDDIQNKTSSTRGILQPCSEDKNPLTENNTSSTLKKENKKRKQKMPNETGLRPCSLLRDKNPLKKNETSSLTLKKKRKHKVCLFLH</sequence>
<gene>
    <name evidence="2" type="ORF">DM860_011340</name>
</gene>